<keyword evidence="3" id="KW-1185">Reference proteome</keyword>
<protein>
    <submittedName>
        <fullName evidence="2">GSCFA family protein</fullName>
    </submittedName>
</protein>
<organism evidence="2 3">
    <name type="scientific">Bizionia paragorgiae</name>
    <dbReference type="NCBI Taxonomy" id="283786"/>
    <lineage>
        <taxon>Bacteria</taxon>
        <taxon>Pseudomonadati</taxon>
        <taxon>Bacteroidota</taxon>
        <taxon>Flavobacteriia</taxon>
        <taxon>Flavobacteriales</taxon>
        <taxon>Flavobacteriaceae</taxon>
        <taxon>Bizionia</taxon>
    </lineage>
</organism>
<accession>A0A1H3WM62</accession>
<feature type="domain" description="GSCFA" evidence="1">
    <location>
        <begin position="22"/>
        <end position="261"/>
    </location>
</feature>
<gene>
    <name evidence="2" type="ORF">SAMN04487990_103139</name>
</gene>
<reference evidence="2 3" key="1">
    <citation type="submission" date="2016-10" db="EMBL/GenBank/DDBJ databases">
        <authorList>
            <person name="de Groot N.N."/>
        </authorList>
    </citation>
    <scope>NUCLEOTIDE SEQUENCE [LARGE SCALE GENOMIC DNA]</scope>
    <source>
        <strain evidence="2 3">DSM 23842</strain>
    </source>
</reference>
<dbReference type="InterPro" id="IPR014982">
    <property type="entry name" value="GSCFA"/>
</dbReference>
<dbReference type="AlphaFoldDB" id="A0A1H3WM62"/>
<evidence type="ECO:0000313" key="3">
    <source>
        <dbReference type="Proteomes" id="UP000198846"/>
    </source>
</evidence>
<proteinExistence type="predicted"/>
<dbReference type="OrthoDB" id="9807687at2"/>
<dbReference type="STRING" id="283786.SAMN04487990_103139"/>
<dbReference type="RefSeq" id="WP_092132294.1">
    <property type="nucleotide sequence ID" value="NZ_FNQK01000003.1"/>
</dbReference>
<sequence>MKLQTQIPIQKVGSPIDYKSNVLLFGSCFAEHISKKFEYYKFQNTSNPFGILFHPKAIEKLLLKALHKQVYTSDDVFYYNERWQCYDAHSKLSQVSKEALLEALNSNVSLTYQSVIKASHIIITLGSAWVYVLKDTQATVANCHKVPQNMFEKRLLSIHEISASLKSVIREVKSVNPNVQFTFTVSPVRHIKDGFVENTLSKSHLIAAIHQVIADERSISNSPMYFPSFEIMMDELRDYRFYAEDLVHPNSTAVNYIWELFQNAWIAPNVYPLMKEVDAVQKGLTHKPFNPYSQAHLKFIEGLNNKISKLKTLGVPF</sequence>
<name>A0A1H3WM62_BIZPA</name>
<dbReference type="EMBL" id="FNQK01000003">
    <property type="protein sequence ID" value="SDZ87454.1"/>
    <property type="molecule type" value="Genomic_DNA"/>
</dbReference>
<dbReference type="Proteomes" id="UP000198846">
    <property type="component" value="Unassembled WGS sequence"/>
</dbReference>
<dbReference type="SUPFAM" id="SSF52266">
    <property type="entry name" value="SGNH hydrolase"/>
    <property type="match status" value="1"/>
</dbReference>
<dbReference type="Pfam" id="PF08885">
    <property type="entry name" value="GSCFA"/>
    <property type="match status" value="1"/>
</dbReference>
<evidence type="ECO:0000313" key="2">
    <source>
        <dbReference type="EMBL" id="SDZ87454.1"/>
    </source>
</evidence>
<evidence type="ECO:0000259" key="1">
    <source>
        <dbReference type="Pfam" id="PF08885"/>
    </source>
</evidence>